<keyword evidence="2" id="KW-1185">Reference proteome</keyword>
<dbReference type="EMBL" id="CM009750">
    <property type="protein sequence ID" value="PUZ73065.1"/>
    <property type="molecule type" value="Genomic_DNA"/>
</dbReference>
<proteinExistence type="predicted"/>
<gene>
    <name evidence="1" type="ORF">GQ55_2G444800</name>
</gene>
<protein>
    <submittedName>
        <fullName evidence="1">Uncharacterized protein</fullName>
    </submittedName>
</protein>
<reference evidence="1 2" key="1">
    <citation type="submission" date="2018-04" db="EMBL/GenBank/DDBJ databases">
        <title>WGS assembly of Panicum hallii var. hallii HAL2.</title>
        <authorList>
            <person name="Lovell J."/>
            <person name="Jenkins J."/>
            <person name="Lowry D."/>
            <person name="Mamidi S."/>
            <person name="Sreedasyam A."/>
            <person name="Weng X."/>
            <person name="Barry K."/>
            <person name="Bonette J."/>
            <person name="Campitelli B."/>
            <person name="Daum C."/>
            <person name="Gordon S."/>
            <person name="Gould B."/>
            <person name="Lipzen A."/>
            <person name="MacQueen A."/>
            <person name="Palacio-Mejia J."/>
            <person name="Plott C."/>
            <person name="Shakirov E."/>
            <person name="Shu S."/>
            <person name="Yoshinaga Y."/>
            <person name="Zane M."/>
            <person name="Rokhsar D."/>
            <person name="Grimwood J."/>
            <person name="Schmutz J."/>
            <person name="Juenger T."/>
        </authorList>
    </citation>
    <scope>NUCLEOTIDE SEQUENCE [LARGE SCALE GENOMIC DNA]</scope>
    <source>
        <strain evidence="2">cv. HAL2</strain>
    </source>
</reference>
<organism evidence="1 2">
    <name type="scientific">Panicum hallii var. hallii</name>
    <dbReference type="NCBI Taxonomy" id="1504633"/>
    <lineage>
        <taxon>Eukaryota</taxon>
        <taxon>Viridiplantae</taxon>
        <taxon>Streptophyta</taxon>
        <taxon>Embryophyta</taxon>
        <taxon>Tracheophyta</taxon>
        <taxon>Spermatophyta</taxon>
        <taxon>Magnoliopsida</taxon>
        <taxon>Liliopsida</taxon>
        <taxon>Poales</taxon>
        <taxon>Poaceae</taxon>
        <taxon>PACMAD clade</taxon>
        <taxon>Panicoideae</taxon>
        <taxon>Panicodae</taxon>
        <taxon>Paniceae</taxon>
        <taxon>Panicinae</taxon>
        <taxon>Panicum</taxon>
        <taxon>Panicum sect. Panicum</taxon>
    </lineage>
</organism>
<dbReference type="Proteomes" id="UP000244336">
    <property type="component" value="Chromosome 2"/>
</dbReference>
<name>A0A2T7EZ08_9POAL</name>
<evidence type="ECO:0000313" key="1">
    <source>
        <dbReference type="EMBL" id="PUZ73065.1"/>
    </source>
</evidence>
<accession>A0A2T7EZ08</accession>
<evidence type="ECO:0000313" key="2">
    <source>
        <dbReference type="Proteomes" id="UP000244336"/>
    </source>
</evidence>
<dbReference type="Gramene" id="PUZ73065">
    <property type="protein sequence ID" value="PUZ73065"/>
    <property type="gene ID" value="GQ55_2G444800"/>
</dbReference>
<dbReference type="AlphaFoldDB" id="A0A2T7EZ08"/>
<sequence>MHRCAVAGCLRASLRSCASGGSCCRLRAVRRTVPAGARCIIWPLHSPSYSSQGFKAFNDSRDPRTHATWLSSSSISPFSLSLSAQETSRRHPNPSTLVCSLHQKLFDR</sequence>